<dbReference type="GeneID" id="37108039"/>
<name>A0A317W2E6_9EURO</name>
<reference evidence="2 3" key="1">
    <citation type="submission" date="2016-12" db="EMBL/GenBank/DDBJ databases">
        <title>The genomes of Aspergillus section Nigri reveals drivers in fungal speciation.</title>
        <authorList>
            <consortium name="DOE Joint Genome Institute"/>
            <person name="Vesth T.C."/>
            <person name="Nybo J."/>
            <person name="Theobald S."/>
            <person name="Brandl J."/>
            <person name="Frisvad J.C."/>
            <person name="Nielsen K.F."/>
            <person name="Lyhne E.K."/>
            <person name="Kogle M.E."/>
            <person name="Kuo A."/>
            <person name="Riley R."/>
            <person name="Clum A."/>
            <person name="Nolan M."/>
            <person name="Lipzen A."/>
            <person name="Salamov A."/>
            <person name="Henrissat B."/>
            <person name="Wiebenga A."/>
            <person name="De Vries R.P."/>
            <person name="Grigoriev I.V."/>
            <person name="Mortensen U.H."/>
            <person name="Andersen M.R."/>
            <person name="Baker S.E."/>
        </authorList>
    </citation>
    <scope>NUCLEOTIDE SEQUENCE [LARGE SCALE GENOMIC DNA]</scope>
    <source>
        <strain evidence="2 3">CBS 115572</strain>
    </source>
</reference>
<organism evidence="2 3">
    <name type="scientific">Aspergillus sclerotioniger CBS 115572</name>
    <dbReference type="NCBI Taxonomy" id="1450535"/>
    <lineage>
        <taxon>Eukaryota</taxon>
        <taxon>Fungi</taxon>
        <taxon>Dikarya</taxon>
        <taxon>Ascomycota</taxon>
        <taxon>Pezizomycotina</taxon>
        <taxon>Eurotiomycetes</taxon>
        <taxon>Eurotiomycetidae</taxon>
        <taxon>Eurotiales</taxon>
        <taxon>Aspergillaceae</taxon>
        <taxon>Aspergillus</taxon>
        <taxon>Aspergillus subgen. Circumdati</taxon>
    </lineage>
</organism>
<feature type="region of interest" description="Disordered" evidence="1">
    <location>
        <begin position="20"/>
        <end position="145"/>
    </location>
</feature>
<evidence type="ECO:0000313" key="2">
    <source>
        <dbReference type="EMBL" id="PWY79358.1"/>
    </source>
</evidence>
<dbReference type="AlphaFoldDB" id="A0A317W2E6"/>
<feature type="compositionally biased region" description="Basic residues" evidence="1">
    <location>
        <begin position="58"/>
        <end position="88"/>
    </location>
</feature>
<keyword evidence="3" id="KW-1185">Reference proteome</keyword>
<evidence type="ECO:0000256" key="1">
    <source>
        <dbReference type="SAM" id="MobiDB-lite"/>
    </source>
</evidence>
<evidence type="ECO:0000313" key="3">
    <source>
        <dbReference type="Proteomes" id="UP000246702"/>
    </source>
</evidence>
<dbReference type="RefSeq" id="XP_025464930.1">
    <property type="nucleotide sequence ID" value="XM_025605896.1"/>
</dbReference>
<dbReference type="Proteomes" id="UP000246702">
    <property type="component" value="Unassembled WGS sequence"/>
</dbReference>
<sequence>MQTSVIRDFVRVFAPATDRKRETGGASRGVEHHRTMARPIPLPFNVMSYIEGDEQRRKPSKKKGRKRKMEMTKRKKKRKQERKRKKKGTREEKEKKRQRKNRTAQQAIASNAWNPYLTTIRDGTRRGICPGDTRPQQARKGAMKK</sequence>
<dbReference type="EMBL" id="MSFK01000023">
    <property type="protein sequence ID" value="PWY79358.1"/>
    <property type="molecule type" value="Genomic_DNA"/>
</dbReference>
<protein>
    <submittedName>
        <fullName evidence="2">Uncharacterized protein</fullName>
    </submittedName>
</protein>
<accession>A0A317W2E6</accession>
<gene>
    <name evidence="2" type="ORF">BO94DRAFT_164760</name>
</gene>
<comment type="caution">
    <text evidence="2">The sequence shown here is derived from an EMBL/GenBank/DDBJ whole genome shotgun (WGS) entry which is preliminary data.</text>
</comment>
<proteinExistence type="predicted"/>
<feature type="compositionally biased region" description="Polar residues" evidence="1">
    <location>
        <begin position="103"/>
        <end position="117"/>
    </location>
</feature>
<feature type="compositionally biased region" description="Basic and acidic residues" evidence="1">
    <location>
        <begin position="20"/>
        <end position="34"/>
    </location>
</feature>